<evidence type="ECO:0000313" key="3">
    <source>
        <dbReference type="Proteomes" id="UP000094444"/>
    </source>
</evidence>
<feature type="region of interest" description="Disordered" evidence="1">
    <location>
        <begin position="221"/>
        <end position="261"/>
    </location>
</feature>
<dbReference type="EMBL" id="MAVT02000297">
    <property type="protein sequence ID" value="POS77137.1"/>
    <property type="molecule type" value="Genomic_DNA"/>
</dbReference>
<dbReference type="InParanoid" id="A0A2P5I3R1"/>
<proteinExistence type="predicted"/>
<evidence type="ECO:0000313" key="2">
    <source>
        <dbReference type="EMBL" id="POS77137.1"/>
    </source>
</evidence>
<evidence type="ECO:0000256" key="1">
    <source>
        <dbReference type="SAM" id="MobiDB-lite"/>
    </source>
</evidence>
<gene>
    <name evidence="2" type="ORF">DHEL01_v204475</name>
</gene>
<keyword evidence="3" id="KW-1185">Reference proteome</keyword>
<dbReference type="AlphaFoldDB" id="A0A2P5I3R1"/>
<organism evidence="2 3">
    <name type="scientific">Diaporthe helianthi</name>
    <dbReference type="NCBI Taxonomy" id="158607"/>
    <lineage>
        <taxon>Eukaryota</taxon>
        <taxon>Fungi</taxon>
        <taxon>Dikarya</taxon>
        <taxon>Ascomycota</taxon>
        <taxon>Pezizomycotina</taxon>
        <taxon>Sordariomycetes</taxon>
        <taxon>Sordariomycetidae</taxon>
        <taxon>Diaporthales</taxon>
        <taxon>Diaporthaceae</taxon>
        <taxon>Diaporthe</taxon>
    </lineage>
</organism>
<accession>A0A2P5I3R1</accession>
<dbReference type="STRING" id="158607.A0A2P5I3R1"/>
<protein>
    <submittedName>
        <fullName evidence="2">Uncharacterized protein</fullName>
    </submittedName>
</protein>
<sequence>MAGTPPCPPSPSFDIDRTPAVVEWLGVDAEPRFLFDGDTDLSRQVTFEMRFDAASQAAFFKIRVPIGLKGTGHDSVKTPLFLHIHPDRIASLDYTSPIAVPDLVRTNLGSSLSCFRFSLSRPADLVAPSISALVPQNKGYGEKLDSLKLLAQETTFSVYWKHPTALSDAQLRPLCDAVAARTLKSISAAAELQGLYGGAGGKVLEGSELCIPVPKTGLPSYSELAPPPPGPPVNLSQKPGGPRKRRRGSPSGASSRPDLDVTAACKKMLDDMMSQYRQEERAYVDSSLEQLRTSLSEDLRQVKAEMLEHVDQRVNELEGVMCSAEDVDEQVSQQVMSFEDLIEVKIDDHVAGIKLELEEFVDSEIADAEDRVLQRVQAASWTVALDE</sequence>
<name>A0A2P5I3R1_DIAHE</name>
<dbReference type="Proteomes" id="UP000094444">
    <property type="component" value="Unassembled WGS sequence"/>
</dbReference>
<comment type="caution">
    <text evidence="2">The sequence shown here is derived from an EMBL/GenBank/DDBJ whole genome shotgun (WGS) entry which is preliminary data.</text>
</comment>
<dbReference type="OrthoDB" id="47007at2759"/>
<reference evidence="2" key="1">
    <citation type="submission" date="2017-09" db="EMBL/GenBank/DDBJ databases">
        <title>Polyketide synthases of a Diaporthe helianthi virulent isolate.</title>
        <authorList>
            <person name="Baroncelli R."/>
        </authorList>
    </citation>
    <scope>NUCLEOTIDE SEQUENCE [LARGE SCALE GENOMIC DNA]</scope>
    <source>
        <strain evidence="2">7/96</strain>
    </source>
</reference>